<keyword evidence="1" id="KW-0732">Signal</keyword>
<feature type="signal peptide" evidence="1">
    <location>
        <begin position="1"/>
        <end position="18"/>
    </location>
</feature>
<organism evidence="2 3">
    <name type="scientific">Pilimelia anulata</name>
    <dbReference type="NCBI Taxonomy" id="53371"/>
    <lineage>
        <taxon>Bacteria</taxon>
        <taxon>Bacillati</taxon>
        <taxon>Actinomycetota</taxon>
        <taxon>Actinomycetes</taxon>
        <taxon>Micromonosporales</taxon>
        <taxon>Micromonosporaceae</taxon>
        <taxon>Pilimelia</taxon>
    </lineage>
</organism>
<feature type="chain" id="PRO_5038864184" description="Lipoprotein" evidence="1">
    <location>
        <begin position="19"/>
        <end position="155"/>
    </location>
</feature>
<dbReference type="PROSITE" id="PS51257">
    <property type="entry name" value="PROKAR_LIPOPROTEIN"/>
    <property type="match status" value="1"/>
</dbReference>
<proteinExistence type="predicted"/>
<sequence length="155" mass="15637">MYRLIGAAAAAAVLLAAAGCGGDARPAAAPTPVLSASAQAACRDALVTQRVRWEAFEGRWAEVLTALARGDENGSAAAGEIASQELFEWARELGLLKERTAGDPALSGALDSTITALNGLGAPEDRTPADRMRAAVSEAARPVAAACGATPPPVT</sequence>
<reference evidence="2" key="1">
    <citation type="journal article" date="2014" name="Int. J. Syst. Evol. Microbiol.">
        <title>Complete genome sequence of Corynebacterium casei LMG S-19264T (=DSM 44701T), isolated from a smear-ripened cheese.</title>
        <authorList>
            <consortium name="US DOE Joint Genome Institute (JGI-PGF)"/>
            <person name="Walter F."/>
            <person name="Albersmeier A."/>
            <person name="Kalinowski J."/>
            <person name="Ruckert C."/>
        </authorList>
    </citation>
    <scope>NUCLEOTIDE SEQUENCE</scope>
    <source>
        <strain evidence="2">JCM 3090</strain>
    </source>
</reference>
<evidence type="ECO:0000313" key="2">
    <source>
        <dbReference type="EMBL" id="GGJ74184.1"/>
    </source>
</evidence>
<protein>
    <recommendedName>
        <fullName evidence="4">Lipoprotein</fullName>
    </recommendedName>
</protein>
<gene>
    <name evidence="2" type="ORF">GCM10010123_00170</name>
</gene>
<name>A0A8J3F788_9ACTN</name>
<reference evidence="2" key="2">
    <citation type="submission" date="2020-09" db="EMBL/GenBank/DDBJ databases">
        <authorList>
            <person name="Sun Q."/>
            <person name="Ohkuma M."/>
        </authorList>
    </citation>
    <scope>NUCLEOTIDE SEQUENCE</scope>
    <source>
        <strain evidence="2">JCM 3090</strain>
    </source>
</reference>
<dbReference type="EMBL" id="BMQB01000001">
    <property type="protein sequence ID" value="GGJ74184.1"/>
    <property type="molecule type" value="Genomic_DNA"/>
</dbReference>
<dbReference type="Proteomes" id="UP000649739">
    <property type="component" value="Unassembled WGS sequence"/>
</dbReference>
<evidence type="ECO:0000313" key="3">
    <source>
        <dbReference type="Proteomes" id="UP000649739"/>
    </source>
</evidence>
<evidence type="ECO:0008006" key="4">
    <source>
        <dbReference type="Google" id="ProtNLM"/>
    </source>
</evidence>
<comment type="caution">
    <text evidence="2">The sequence shown here is derived from an EMBL/GenBank/DDBJ whole genome shotgun (WGS) entry which is preliminary data.</text>
</comment>
<evidence type="ECO:0000256" key="1">
    <source>
        <dbReference type="SAM" id="SignalP"/>
    </source>
</evidence>
<keyword evidence="3" id="KW-1185">Reference proteome</keyword>
<accession>A0A8J3F788</accession>
<dbReference type="AlphaFoldDB" id="A0A8J3F788"/>